<keyword evidence="4 13" id="KW-0812">Transmembrane</keyword>
<keyword evidence="18" id="KW-1185">Reference proteome</keyword>
<evidence type="ECO:0000256" key="1">
    <source>
        <dbReference type="ARBA" id="ARBA00004651"/>
    </source>
</evidence>
<dbReference type="Gene3D" id="4.10.400.10">
    <property type="entry name" value="Low-density Lipoprotein Receptor"/>
    <property type="match status" value="2"/>
</dbReference>
<dbReference type="InterPro" id="IPR036055">
    <property type="entry name" value="LDL_receptor-like_sf"/>
</dbReference>
<evidence type="ECO:0000259" key="16">
    <source>
        <dbReference type="PROSITE" id="PS50262"/>
    </source>
</evidence>
<dbReference type="SUPFAM" id="SSF49854">
    <property type="entry name" value="Spermadhesin, CUB domain"/>
    <property type="match status" value="1"/>
</dbReference>
<dbReference type="InterPro" id="IPR000276">
    <property type="entry name" value="GPCR_Rhodpsn"/>
</dbReference>
<keyword evidence="9 12" id="KW-1015">Disulfide bond</keyword>
<dbReference type="GO" id="GO:0008528">
    <property type="term" value="F:G protein-coupled peptide receptor activity"/>
    <property type="evidence" value="ECO:0007669"/>
    <property type="project" value="TreeGrafter"/>
</dbReference>
<comment type="similarity">
    <text evidence="13">Belongs to the G-protein coupled receptor 1 family.</text>
</comment>
<feature type="transmembrane region" description="Helical" evidence="14">
    <location>
        <begin position="840"/>
        <end position="861"/>
    </location>
</feature>
<dbReference type="Pfam" id="PF00001">
    <property type="entry name" value="7tm_1"/>
    <property type="match status" value="1"/>
</dbReference>
<proteinExistence type="inferred from homology"/>
<evidence type="ECO:0000256" key="2">
    <source>
        <dbReference type="ARBA" id="ARBA00022475"/>
    </source>
</evidence>
<evidence type="ECO:0000256" key="11">
    <source>
        <dbReference type="ARBA" id="ARBA00023224"/>
    </source>
</evidence>
<name>A0A913ZLS6_PATMI</name>
<dbReference type="InterPro" id="IPR032675">
    <property type="entry name" value="LRR_dom_sf"/>
</dbReference>
<dbReference type="SUPFAM" id="SSF57424">
    <property type="entry name" value="LDL receptor-like module"/>
    <property type="match status" value="2"/>
</dbReference>
<keyword evidence="8 14" id="KW-0472">Membrane</keyword>
<dbReference type="OMA" id="ITIVNIR"/>
<feature type="disulfide bond" evidence="12">
    <location>
        <begin position="205"/>
        <end position="217"/>
    </location>
</feature>
<evidence type="ECO:0000256" key="8">
    <source>
        <dbReference type="ARBA" id="ARBA00023136"/>
    </source>
</evidence>
<dbReference type="PANTHER" id="PTHR24372">
    <property type="entry name" value="GLYCOPROTEIN HORMONE RECEPTOR"/>
    <property type="match status" value="1"/>
</dbReference>
<dbReference type="InterPro" id="IPR000859">
    <property type="entry name" value="CUB_dom"/>
</dbReference>
<evidence type="ECO:0000256" key="12">
    <source>
        <dbReference type="PROSITE-ProRule" id="PRU00124"/>
    </source>
</evidence>
<dbReference type="Gene3D" id="2.60.120.290">
    <property type="entry name" value="Spermadhesin, CUB domain"/>
    <property type="match status" value="1"/>
</dbReference>
<dbReference type="InterPro" id="IPR003591">
    <property type="entry name" value="Leu-rich_rpt_typical-subtyp"/>
</dbReference>
<dbReference type="Gene3D" id="3.80.10.10">
    <property type="entry name" value="Ribonuclease Inhibitor"/>
    <property type="match status" value="2"/>
</dbReference>
<dbReference type="RefSeq" id="XP_038052753.1">
    <property type="nucleotide sequence ID" value="XM_038196825.1"/>
</dbReference>
<evidence type="ECO:0000256" key="6">
    <source>
        <dbReference type="ARBA" id="ARBA00022989"/>
    </source>
</evidence>
<dbReference type="PROSITE" id="PS00237">
    <property type="entry name" value="G_PROTEIN_RECEP_F1_1"/>
    <property type="match status" value="1"/>
</dbReference>
<keyword evidence="10 13" id="KW-0675">Receptor</keyword>
<evidence type="ECO:0000256" key="15">
    <source>
        <dbReference type="SAM" id="SignalP"/>
    </source>
</evidence>
<dbReference type="InterPro" id="IPR017452">
    <property type="entry name" value="GPCR_Rhodpsn_7TM"/>
</dbReference>
<dbReference type="CDD" id="cd00112">
    <property type="entry name" value="LDLa"/>
    <property type="match status" value="2"/>
</dbReference>
<dbReference type="OrthoDB" id="10035376at2759"/>
<feature type="transmembrane region" description="Helical" evidence="14">
    <location>
        <begin position="757"/>
        <end position="782"/>
    </location>
</feature>
<dbReference type="Pfam" id="PF13855">
    <property type="entry name" value="LRR_8"/>
    <property type="match status" value="2"/>
</dbReference>
<dbReference type="FunFam" id="3.80.10.10:FF:001164">
    <property type="entry name" value="GH01279p"/>
    <property type="match status" value="1"/>
</dbReference>
<comment type="caution">
    <text evidence="12">Lacks conserved residue(s) required for the propagation of feature annotation.</text>
</comment>
<dbReference type="GO" id="GO:0007189">
    <property type="term" value="P:adenylate cyclase-activating G protein-coupled receptor signaling pathway"/>
    <property type="evidence" value="ECO:0007669"/>
    <property type="project" value="TreeGrafter"/>
</dbReference>
<keyword evidence="2" id="KW-1003">Cell membrane</keyword>
<accession>A0A913ZLS6</accession>
<evidence type="ECO:0000256" key="9">
    <source>
        <dbReference type="ARBA" id="ARBA00023157"/>
    </source>
</evidence>
<evidence type="ECO:0000256" key="4">
    <source>
        <dbReference type="ARBA" id="ARBA00022692"/>
    </source>
</evidence>
<evidence type="ECO:0000256" key="3">
    <source>
        <dbReference type="ARBA" id="ARBA00022614"/>
    </source>
</evidence>
<evidence type="ECO:0000256" key="10">
    <source>
        <dbReference type="ARBA" id="ARBA00023170"/>
    </source>
</evidence>
<dbReference type="PROSITE" id="PS50262">
    <property type="entry name" value="G_PROTEIN_RECEP_F1_2"/>
    <property type="match status" value="1"/>
</dbReference>
<keyword evidence="3" id="KW-0433">Leucine-rich repeat</keyword>
<dbReference type="AlphaFoldDB" id="A0A913ZLS6"/>
<dbReference type="GeneID" id="119725421"/>
<evidence type="ECO:0000313" key="18">
    <source>
        <dbReference type="Proteomes" id="UP000887568"/>
    </source>
</evidence>
<dbReference type="InterPro" id="IPR035914">
    <property type="entry name" value="Sperma_CUB_dom_sf"/>
</dbReference>
<feature type="disulfide bond" evidence="12">
    <location>
        <begin position="224"/>
        <end position="239"/>
    </location>
</feature>
<dbReference type="SUPFAM" id="SSF81321">
    <property type="entry name" value="Family A G protein-coupled receptor-like"/>
    <property type="match status" value="1"/>
</dbReference>
<feature type="transmembrane region" description="Helical" evidence="14">
    <location>
        <begin position="679"/>
        <end position="698"/>
    </location>
</feature>
<dbReference type="PROSITE" id="PS50068">
    <property type="entry name" value="LDLRA_2"/>
    <property type="match status" value="2"/>
</dbReference>
<organism evidence="17 18">
    <name type="scientific">Patiria miniata</name>
    <name type="common">Bat star</name>
    <name type="synonym">Asterina miniata</name>
    <dbReference type="NCBI Taxonomy" id="46514"/>
    <lineage>
        <taxon>Eukaryota</taxon>
        <taxon>Metazoa</taxon>
        <taxon>Echinodermata</taxon>
        <taxon>Eleutherozoa</taxon>
        <taxon>Asterozoa</taxon>
        <taxon>Asteroidea</taxon>
        <taxon>Valvatacea</taxon>
        <taxon>Valvatida</taxon>
        <taxon>Asterinidae</taxon>
        <taxon>Patiria</taxon>
    </lineage>
</organism>
<feature type="transmembrane region" description="Helical" evidence="14">
    <location>
        <begin position="558"/>
        <end position="579"/>
    </location>
</feature>
<dbReference type="EnsemblMetazoa" id="XM_038196825.1">
    <property type="protein sequence ID" value="XP_038052753.1"/>
    <property type="gene ID" value="LOC119725421"/>
</dbReference>
<feature type="signal peptide" evidence="15">
    <location>
        <begin position="1"/>
        <end position="26"/>
    </location>
</feature>
<dbReference type="Gene3D" id="1.20.1070.10">
    <property type="entry name" value="Rhodopsin 7-helix transmembrane proteins"/>
    <property type="match status" value="1"/>
</dbReference>
<dbReference type="PANTHER" id="PTHR24372:SF77">
    <property type="entry name" value="G-PROTEIN COUPLED RECEPTORS FAMILY 1 PROFILE DOMAIN-CONTAINING PROTEIN"/>
    <property type="match status" value="1"/>
</dbReference>
<dbReference type="Pfam" id="PF00057">
    <property type="entry name" value="Ldl_recept_a"/>
    <property type="match status" value="1"/>
</dbReference>
<evidence type="ECO:0000313" key="17">
    <source>
        <dbReference type="EnsemblMetazoa" id="XP_038052753.1"/>
    </source>
</evidence>
<feature type="disulfide bond" evidence="12">
    <location>
        <begin position="186"/>
        <end position="201"/>
    </location>
</feature>
<feature type="chain" id="PRO_5037225904" description="G-protein coupled receptors family 1 profile domain-containing protein" evidence="15">
    <location>
        <begin position="27"/>
        <end position="910"/>
    </location>
</feature>
<dbReference type="GO" id="GO:0005886">
    <property type="term" value="C:plasma membrane"/>
    <property type="evidence" value="ECO:0007669"/>
    <property type="project" value="UniProtKB-SubCell"/>
</dbReference>
<dbReference type="Pfam" id="PF00431">
    <property type="entry name" value="CUB"/>
    <property type="match status" value="1"/>
</dbReference>
<keyword evidence="11 13" id="KW-0807">Transducer</keyword>
<dbReference type="InterPro" id="IPR023415">
    <property type="entry name" value="LDLR_class-A_CS"/>
</dbReference>
<keyword evidence="7 13" id="KW-0297">G-protein coupled receptor</keyword>
<feature type="transmembrane region" description="Helical" evidence="14">
    <location>
        <begin position="808"/>
        <end position="828"/>
    </location>
</feature>
<dbReference type="SUPFAM" id="SSF52058">
    <property type="entry name" value="L domain-like"/>
    <property type="match status" value="1"/>
</dbReference>
<evidence type="ECO:0000256" key="7">
    <source>
        <dbReference type="ARBA" id="ARBA00023040"/>
    </source>
</evidence>
<dbReference type="InterPro" id="IPR002172">
    <property type="entry name" value="LDrepeatLR_classA_rpt"/>
</dbReference>
<keyword evidence="6 14" id="KW-1133">Transmembrane helix</keyword>
<keyword evidence="5" id="KW-0677">Repeat</keyword>
<dbReference type="Proteomes" id="UP000887568">
    <property type="component" value="Unplaced"/>
</dbReference>
<keyword evidence="15" id="KW-0732">Signal</keyword>
<evidence type="ECO:0000256" key="13">
    <source>
        <dbReference type="RuleBase" id="RU000688"/>
    </source>
</evidence>
<dbReference type="PROSITE" id="PS01209">
    <property type="entry name" value="LDLRA_1"/>
    <property type="match status" value="2"/>
</dbReference>
<dbReference type="SMART" id="SM00192">
    <property type="entry name" value="LDLa"/>
    <property type="match status" value="2"/>
</dbReference>
<evidence type="ECO:0000256" key="5">
    <source>
        <dbReference type="ARBA" id="ARBA00022737"/>
    </source>
</evidence>
<dbReference type="InterPro" id="IPR001611">
    <property type="entry name" value="Leu-rich_rpt"/>
</dbReference>
<evidence type="ECO:0000256" key="14">
    <source>
        <dbReference type="SAM" id="Phobius"/>
    </source>
</evidence>
<dbReference type="PROSITE" id="PS51450">
    <property type="entry name" value="LRR"/>
    <property type="match status" value="1"/>
</dbReference>
<dbReference type="PRINTS" id="PR00237">
    <property type="entry name" value="GPCRRHODOPSN"/>
</dbReference>
<dbReference type="SMART" id="SM00369">
    <property type="entry name" value="LRR_TYP"/>
    <property type="match status" value="7"/>
</dbReference>
<reference evidence="17" key="1">
    <citation type="submission" date="2022-11" db="UniProtKB">
        <authorList>
            <consortium name="EnsemblMetazoa"/>
        </authorList>
    </citation>
    <scope>IDENTIFICATION</scope>
</reference>
<sequence length="910" mass="101580">MNATRWSGWVVCTALLVAATCTQASAENEACGAESIHLGPTESYDLKSPSYPSDVTTSLRCNWTITSARGAKIKLVIHDLRINHYTDSITIVNIRTPPNASSDYPLRHYREGKVQMVMSAGHVMGVQLLAKSHCLDDFDSACEGSRFWIEFSQVTRDASLRSECNNLSGMFLCDDHSICLSQNGRCDAIIDCPDQSDERNCPRSCPSNEYCANTSACLRRRYHCDGIPDCARGEDEKSCDVRHCPKDCSCQIRDASLSTNGLLIVNCSNNPNVTNVWNNLPRITKKLVMKKNNITDLKPGQLLDLPQLEQLNLEDNQLTTLKRGIFTGLRQLGLLKLNINNLNAIDEGVFQTLESLKVLRLDDNSITSLTAEMFEGLTSLTNVRLGNNRIGRLGANTFQHLGNLIGLDLAENRIATIEPDAFSGLVHLRSLELRDNLLTVLETDMFSHLKSMTVLTIEDNPWTVIERGAFNGLENIQILALIRLPKDVKDFTVDKHELEHMENLVHLVVDDQKMCCLLSYRPNGIRDSCILGGLQRDFTVSLSYFTCDRLMHNSVLRVFIWCLGISALIGNTFIIVWRLKMTDSGKRSQSVLILNLAVSDLIMGVYMLIIAGADAHFQDSFFLHVEEWRSGHLCNFAGFLSMLSSEASVFFITMISIDRFLCVVFPFGKKWLRLDSARVASMAMWGIALLISIPPLLLQDKIEGFYGLSDVCVGLPLIKSNRTSKKDDIHLFGIPGESFNTTVTESATPSRVFSVTVYLGINLVCCLIVLLCYMAIAFVVTVKLPSKKLQKRKDKEHRKKEMAMARRMLLIVGTDFFCWMPVILMGILSMSGAVDIPDETYAWVVVFVIPINSSINPYLYTFSNSNAVSLKCCKFRGPGSSVNSVKMKPLHSTDAKDVSQRCRSGTHTFL</sequence>
<feature type="transmembrane region" description="Helical" evidence="14">
    <location>
        <begin position="591"/>
        <end position="613"/>
    </location>
</feature>
<dbReference type="GO" id="GO:0009755">
    <property type="term" value="P:hormone-mediated signaling pathway"/>
    <property type="evidence" value="ECO:0007669"/>
    <property type="project" value="TreeGrafter"/>
</dbReference>
<protein>
    <recommendedName>
        <fullName evidence="16">G-protein coupled receptors family 1 profile domain-containing protein</fullName>
    </recommendedName>
</protein>
<feature type="domain" description="G-protein coupled receptors family 1 profile" evidence="16">
    <location>
        <begin position="570"/>
        <end position="860"/>
    </location>
</feature>
<comment type="subcellular location">
    <subcellularLocation>
        <location evidence="1">Cell membrane</location>
        <topology evidence="1">Multi-pass membrane protein</topology>
    </subcellularLocation>
</comment>